<evidence type="ECO:0000313" key="3">
    <source>
        <dbReference type="EMBL" id="GAA0634557.1"/>
    </source>
</evidence>
<reference evidence="4" key="1">
    <citation type="journal article" date="2019" name="Int. J. Syst. Evol. Microbiol.">
        <title>The Global Catalogue of Microorganisms (GCM) 10K type strain sequencing project: providing services to taxonomists for standard genome sequencing and annotation.</title>
        <authorList>
            <consortium name="The Broad Institute Genomics Platform"/>
            <consortium name="The Broad Institute Genome Sequencing Center for Infectious Disease"/>
            <person name="Wu L."/>
            <person name="Ma J."/>
        </authorList>
    </citation>
    <scope>NUCLEOTIDE SEQUENCE [LARGE SCALE GENOMIC DNA]</scope>
    <source>
        <strain evidence="4">JCM 10671</strain>
    </source>
</reference>
<gene>
    <name evidence="3" type="ORF">GCM10009547_43280</name>
</gene>
<keyword evidence="2" id="KW-0472">Membrane</keyword>
<feature type="region of interest" description="Disordered" evidence="1">
    <location>
        <begin position="378"/>
        <end position="397"/>
    </location>
</feature>
<name>A0ABP3SDY3_9ACTN</name>
<evidence type="ECO:0008006" key="5">
    <source>
        <dbReference type="Google" id="ProtNLM"/>
    </source>
</evidence>
<comment type="caution">
    <text evidence="3">The sequence shown here is derived from an EMBL/GenBank/DDBJ whole genome shotgun (WGS) entry which is preliminary data.</text>
</comment>
<proteinExistence type="predicted"/>
<evidence type="ECO:0000313" key="4">
    <source>
        <dbReference type="Proteomes" id="UP001500957"/>
    </source>
</evidence>
<evidence type="ECO:0000256" key="2">
    <source>
        <dbReference type="SAM" id="Phobius"/>
    </source>
</evidence>
<accession>A0ABP3SDY3</accession>
<dbReference type="EMBL" id="BAAAHE010000047">
    <property type="protein sequence ID" value="GAA0634557.1"/>
    <property type="molecule type" value="Genomic_DNA"/>
</dbReference>
<feature type="transmembrane region" description="Helical" evidence="2">
    <location>
        <begin position="441"/>
        <end position="464"/>
    </location>
</feature>
<evidence type="ECO:0000256" key="1">
    <source>
        <dbReference type="SAM" id="MobiDB-lite"/>
    </source>
</evidence>
<protein>
    <recommendedName>
        <fullName evidence="5">Choice-of-anchor G family protein</fullName>
    </recommendedName>
</protein>
<keyword evidence="2" id="KW-0812">Transmembrane</keyword>
<dbReference type="Proteomes" id="UP001500957">
    <property type="component" value="Unassembled WGS sequence"/>
</dbReference>
<keyword evidence="4" id="KW-1185">Reference proteome</keyword>
<sequence>MPVSCRQNRRRAQRAGAVVALGALAVPVVVLSTDVARADSMPSFDSVASAYGVQVTATNQGIPLGLTLEGSGPTTSVRLTDVGVSSGFASFPFPGTTVAGLPGIAGALVGFPTPEYPLIAASDLGSEPQEVNFPGVSLKSTSGAHQVDASAVVGQPAAGATSVSNVEQRSDGSVVSRARSTIDALNIGGTLTLRGVESLATVEADGTTGELQRRASLSIARLSIPGTNITLPKTTPESIPLPNPVPGLPQAPPVALPPIPVPFGGQTVPATDIGFRDGNFSITLPTPDGKEEAYTLPAQVVIDALKQAGLAVTFQAAEETATGITAPVLTFAYTTADIPANPSGFTGPVPITYLLGRSIANVTLSPVWASDSGLTAGGSAAPGTAGGHDAPLLPGTAPGPDLAGVPGAVPVAGLGSGVSPATVPVVGDVLTLAGLTRGDAGLAYVALVVVALVGGGAALSLRLLRVRSLWSS</sequence>
<keyword evidence="2" id="KW-1133">Transmembrane helix</keyword>
<organism evidence="3 4">
    <name type="scientific">Sporichthya brevicatena</name>
    <dbReference type="NCBI Taxonomy" id="171442"/>
    <lineage>
        <taxon>Bacteria</taxon>
        <taxon>Bacillati</taxon>
        <taxon>Actinomycetota</taxon>
        <taxon>Actinomycetes</taxon>
        <taxon>Sporichthyales</taxon>
        <taxon>Sporichthyaceae</taxon>
        <taxon>Sporichthya</taxon>
    </lineage>
</organism>